<dbReference type="EMBL" id="LT622827">
    <property type="protein sequence ID" value="SCW20671.1"/>
    <property type="molecule type" value="Genomic_DNA"/>
</dbReference>
<organism evidence="1">
    <name type="scientific">Streptococcus salivarius</name>
    <dbReference type="NCBI Taxonomy" id="1304"/>
    <lineage>
        <taxon>Bacteria</taxon>
        <taxon>Bacillati</taxon>
        <taxon>Bacillota</taxon>
        <taxon>Bacilli</taxon>
        <taxon>Lactobacillales</taxon>
        <taxon>Streptococcaceae</taxon>
        <taxon>Streptococcus</taxon>
    </lineage>
</organism>
<reference evidence="1" key="2">
    <citation type="submission" date="2017-02" db="EMBL/GenBank/DDBJ databases">
        <title>Diversity of integrative and conjugative elements of Streptococcus salivarius and their intra- and interspecies transfer.</title>
        <authorList>
            <person name="Dahmane N."/>
            <person name="Libante V."/>
            <person name="Charron-Bourgoin F."/>
            <person name="Guedon E."/>
            <person name="Guedon G."/>
            <person name="Leblond-Bourget N."/>
            <person name="Payot S."/>
        </authorList>
    </citation>
    <scope>NUCLEOTIDE SEQUENCE</scope>
    <source>
        <strain evidence="1">F1-4</strain>
    </source>
</reference>
<accession>A0A1R3T5S2</accession>
<reference evidence="1" key="1">
    <citation type="submission" date="2016-08" db="EMBL/GenBank/DDBJ databases">
        <authorList>
            <person name="Seilhamer J.J."/>
        </authorList>
    </citation>
    <scope>NUCLEOTIDE SEQUENCE</scope>
    <source>
        <strain evidence="1">F1-4</strain>
    </source>
</reference>
<gene>
    <name evidence="1" type="primary">LfaORFAP</name>
</gene>
<dbReference type="RefSeq" id="WP_179969569.1">
    <property type="nucleotide sequence ID" value="NZ_LR797999.1"/>
</dbReference>
<sequence length="475" mass="55424">MLLYLKEEETYTKEDLEKKLDLVSIINKEKFLNQALTSRVLIPIFEKSKGIKEEARFEIQKYKINFVGILKFESVFIIVYPKYIRSIESDINNSNFKFKEIIKVIDKFNSANIFETDKLFRQEESFFDLQLKIWKDFIFNGIYSNEIETIELNGEGEFSWEETISGVLPYLNNGLPVYLDSYTKKRENELNNLARQTHIAILSEIQENFGLISDIVGLKRHFFETNGLENLGDVDYLVRAIENELRIQNITLKQNTLKDMIQYLELQKMKSTNSMLYLYGTTSFNLVWEDICKKVYKDHLNEEISSFPTLKIQGVITNGDGSHSEVNYTNREKIKDIVDKPIWSKLTENHLQVQASKGSLLDVLHLNLKNQSIDIYDGKYYDIEFAENGIKGQPGVEDVIKQYFYQLAFKKLAQLNNLSFKNTFVIPMDDFVEDKGHGVELYKAKISYLSDLLLEDIVVIGRDCSTFYKQYLNSN</sequence>
<dbReference type="AlphaFoldDB" id="A0A1R3T5S2"/>
<name>A0A1R3T5S2_STRSL</name>
<evidence type="ECO:0000313" key="1">
    <source>
        <dbReference type="EMBL" id="SCW20671.1"/>
    </source>
</evidence>
<dbReference type="InterPro" id="IPR018579">
    <property type="entry name" value="Restrct_endonuc_II_LlaJI"/>
</dbReference>
<protein>
    <submittedName>
        <fullName evidence="1">Type II restriction-modification system restriction subunit</fullName>
    </submittedName>
</protein>
<dbReference type="Pfam" id="PF09563">
    <property type="entry name" value="RE_LlaJI"/>
    <property type="match status" value="2"/>
</dbReference>
<proteinExistence type="predicted"/>